<reference evidence="2" key="1">
    <citation type="submission" date="2018-02" db="EMBL/GenBank/DDBJ databases">
        <authorList>
            <person name="Clavel T."/>
            <person name="Strowig T."/>
        </authorList>
    </citation>
    <scope>NUCLEOTIDE SEQUENCE [LARGE SCALE GENOMIC DNA]</scope>
    <source>
        <strain evidence="2">DSM 100764</strain>
    </source>
</reference>
<dbReference type="EMBL" id="PUBV01000001">
    <property type="protein sequence ID" value="PWB09634.1"/>
    <property type="molecule type" value="Genomic_DNA"/>
</dbReference>
<organism evidence="1 2">
    <name type="scientific">Paramuribaculum intestinale</name>
    <dbReference type="NCBI Taxonomy" id="2094151"/>
    <lineage>
        <taxon>Bacteria</taxon>
        <taxon>Pseudomonadati</taxon>
        <taxon>Bacteroidota</taxon>
        <taxon>Bacteroidia</taxon>
        <taxon>Bacteroidales</taxon>
        <taxon>Muribaculaceae</taxon>
        <taxon>Paramuribaculum</taxon>
    </lineage>
</organism>
<dbReference type="Proteomes" id="UP000244925">
    <property type="component" value="Unassembled WGS sequence"/>
</dbReference>
<comment type="caution">
    <text evidence="1">The sequence shown here is derived from an EMBL/GenBank/DDBJ whole genome shotgun (WGS) entry which is preliminary data.</text>
</comment>
<accession>A0A2V1J292</accession>
<dbReference type="AlphaFoldDB" id="A0A2V1J292"/>
<dbReference type="RefSeq" id="WP_107034686.1">
    <property type="nucleotide sequence ID" value="NZ_CP098825.1"/>
</dbReference>
<sequence length="160" mass="18237">MLQSEYEALTGKPIEAEEYQKIERVYMVASDAIGKEDFCKAMKKANSDTTCLIYDLTKQAERFQTMAREAKQETKREFECSYELKKENAELCRINTELRKDFNEAIAQKVNLALALMGAGMENRAIEILGHGYVISLKCSTNMELTNKDKAYIAKLLANK</sequence>
<dbReference type="GeneID" id="93424147"/>
<name>A0A2V1J292_9BACT</name>
<gene>
    <name evidence="1" type="ORF">C5O25_00035</name>
</gene>
<protein>
    <submittedName>
        <fullName evidence="1">Uncharacterized protein</fullName>
    </submittedName>
</protein>
<evidence type="ECO:0000313" key="2">
    <source>
        <dbReference type="Proteomes" id="UP000244925"/>
    </source>
</evidence>
<evidence type="ECO:0000313" key="1">
    <source>
        <dbReference type="EMBL" id="PWB09634.1"/>
    </source>
</evidence>
<proteinExistence type="predicted"/>
<keyword evidence="2" id="KW-1185">Reference proteome</keyword>